<dbReference type="Proteomes" id="UP000282454">
    <property type="component" value="Unassembled WGS sequence"/>
</dbReference>
<keyword evidence="1" id="KW-1133">Transmembrane helix</keyword>
<evidence type="ECO:0000313" key="3">
    <source>
        <dbReference type="Proteomes" id="UP000282454"/>
    </source>
</evidence>
<dbReference type="NCBIfam" id="NF037944">
    <property type="entry name" value="holin_2"/>
    <property type="match status" value="1"/>
</dbReference>
<comment type="caution">
    <text evidence="2">The sequence shown here is derived from an EMBL/GenBank/DDBJ whole genome shotgun (WGS) entry which is preliminary data.</text>
</comment>
<evidence type="ECO:0000256" key="1">
    <source>
        <dbReference type="SAM" id="Phobius"/>
    </source>
</evidence>
<keyword evidence="3" id="KW-1185">Reference proteome</keyword>
<feature type="transmembrane region" description="Helical" evidence="1">
    <location>
        <begin position="6"/>
        <end position="22"/>
    </location>
</feature>
<sequence>MPYLPSAALLLIGLALLGLYVLRVSRGIGRTRTVLAAAKATFGDETGLLRARVAGLRVAVAERKRSPRVAWAGRGETGGRS</sequence>
<accession>A0A421B453</accession>
<organism evidence="2 3">
    <name type="scientific">Actinokineospora cianjurensis</name>
    <dbReference type="NCBI Taxonomy" id="585224"/>
    <lineage>
        <taxon>Bacteria</taxon>
        <taxon>Bacillati</taxon>
        <taxon>Actinomycetota</taxon>
        <taxon>Actinomycetes</taxon>
        <taxon>Pseudonocardiales</taxon>
        <taxon>Pseudonocardiaceae</taxon>
        <taxon>Actinokineospora</taxon>
    </lineage>
</organism>
<name>A0A421B453_9PSEU</name>
<keyword evidence="1" id="KW-0812">Transmembrane</keyword>
<dbReference type="RefSeq" id="WP_170224425.1">
    <property type="nucleotide sequence ID" value="NZ_RCDD01000002.1"/>
</dbReference>
<dbReference type="AlphaFoldDB" id="A0A421B453"/>
<evidence type="ECO:0000313" key="2">
    <source>
        <dbReference type="EMBL" id="RLK59105.1"/>
    </source>
</evidence>
<dbReference type="EMBL" id="RCDD01000002">
    <property type="protein sequence ID" value="RLK59105.1"/>
    <property type="molecule type" value="Genomic_DNA"/>
</dbReference>
<proteinExistence type="predicted"/>
<protein>
    <submittedName>
        <fullName evidence="2">Uncharacterized protein</fullName>
    </submittedName>
</protein>
<keyword evidence="1" id="KW-0472">Membrane</keyword>
<reference evidence="2 3" key="1">
    <citation type="submission" date="2018-10" db="EMBL/GenBank/DDBJ databases">
        <title>Genomic Encyclopedia of Archaeal and Bacterial Type Strains, Phase II (KMG-II): from individual species to whole genera.</title>
        <authorList>
            <person name="Goeker M."/>
        </authorList>
    </citation>
    <scope>NUCLEOTIDE SEQUENCE [LARGE SCALE GENOMIC DNA]</scope>
    <source>
        <strain evidence="2 3">DSM 45657</strain>
    </source>
</reference>
<gene>
    <name evidence="2" type="ORF">CLV68_3587</name>
</gene>